<name>A0A844GR08_9CHRO</name>
<proteinExistence type="predicted"/>
<dbReference type="Gene3D" id="3.40.50.150">
    <property type="entry name" value="Vaccinia Virus protein VP39"/>
    <property type="match status" value="1"/>
</dbReference>
<dbReference type="EMBL" id="WMIA01000008">
    <property type="protein sequence ID" value="MTF38974.1"/>
    <property type="molecule type" value="Genomic_DNA"/>
</dbReference>
<organism evidence="1 2">
    <name type="scientific">Cyanobacterium aponinum 0216</name>
    <dbReference type="NCBI Taxonomy" id="2676140"/>
    <lineage>
        <taxon>Bacteria</taxon>
        <taxon>Bacillati</taxon>
        <taxon>Cyanobacteriota</taxon>
        <taxon>Cyanophyceae</taxon>
        <taxon>Oscillatoriophycideae</taxon>
        <taxon>Chroococcales</taxon>
        <taxon>Geminocystaceae</taxon>
        <taxon>Cyanobacterium</taxon>
    </lineage>
</organism>
<evidence type="ECO:0000313" key="1">
    <source>
        <dbReference type="EMBL" id="MTF38974.1"/>
    </source>
</evidence>
<reference evidence="1 2" key="1">
    <citation type="submission" date="2019-11" db="EMBL/GenBank/DDBJ databases">
        <title>Isolation of a new High Light Tolerant Cyanobacteria.</title>
        <authorList>
            <person name="Dobson Z."/>
            <person name="Vaughn N."/>
            <person name="Vaughn M."/>
            <person name="Fromme P."/>
            <person name="Mazor Y."/>
        </authorList>
    </citation>
    <scope>NUCLEOTIDE SEQUENCE [LARGE SCALE GENOMIC DNA]</scope>
    <source>
        <strain evidence="1 2">0216</strain>
    </source>
</reference>
<dbReference type="SUPFAM" id="SSF53335">
    <property type="entry name" value="S-adenosyl-L-methionine-dependent methyltransferases"/>
    <property type="match status" value="1"/>
</dbReference>
<sequence>MGINVNGLRFLLYTKSKGVDFSSVAMIGRQGLHLTFEQFCTIINQEFGYKINTGKLLDIYNHKYCDELLKFLGANIVHSFDYSFYEGSSHVQDFNLPIDNKYFYQYSLVIEGGTLEHIFNFPIAIKNCMQMLKIGGHYIGISPTNNYMGHGFYQFSPELYFRIFSSNNGFHIKEMFFHEGREAHEWQKVPDPEEIKSRIEIINSQPTLLLFFAQRLADCEIFSQPPLQSDYVSNWKKSSPKSIYLLVDIPSESELSIEKTENKLLELFNHIISHPQAKLFNLVFVCEQQNKFIMEELIFSVYFSILADNKFNYFTHKIQLISRSELLSNNQLFKIIDCQILMHEFSNNYLLNEGKQTIHLGELSDTTFKI</sequence>
<gene>
    <name evidence="1" type="ORF">GGC33_08540</name>
</gene>
<protein>
    <submittedName>
        <fullName evidence="1">Uncharacterized protein</fullName>
    </submittedName>
</protein>
<dbReference type="AlphaFoldDB" id="A0A844GR08"/>
<dbReference type="InterPro" id="IPR029063">
    <property type="entry name" value="SAM-dependent_MTases_sf"/>
</dbReference>
<evidence type="ECO:0000313" key="2">
    <source>
        <dbReference type="Proteomes" id="UP000437131"/>
    </source>
</evidence>
<dbReference type="Proteomes" id="UP000437131">
    <property type="component" value="Unassembled WGS sequence"/>
</dbReference>
<comment type="caution">
    <text evidence="1">The sequence shown here is derived from an EMBL/GenBank/DDBJ whole genome shotgun (WGS) entry which is preliminary data.</text>
</comment>
<dbReference type="RefSeq" id="WP_155083765.1">
    <property type="nucleotide sequence ID" value="NZ_WMIA01000008.1"/>
</dbReference>
<accession>A0A844GR08</accession>